<dbReference type="Proteomes" id="UP000478546">
    <property type="component" value="Unassembled WGS sequence"/>
</dbReference>
<dbReference type="GO" id="GO:0006508">
    <property type="term" value="P:proteolysis"/>
    <property type="evidence" value="ECO:0007669"/>
    <property type="project" value="InterPro"/>
</dbReference>
<dbReference type="Gene3D" id="3.40.630.10">
    <property type="entry name" value="Zn peptidases"/>
    <property type="match status" value="1"/>
</dbReference>
<dbReference type="Pfam" id="PF04389">
    <property type="entry name" value="Peptidase_M28"/>
    <property type="match status" value="1"/>
</dbReference>
<dbReference type="InterPro" id="IPR045175">
    <property type="entry name" value="M28_fam"/>
</dbReference>
<protein>
    <submittedName>
        <fullName evidence="2">M28 family peptidase</fullName>
    </submittedName>
</protein>
<gene>
    <name evidence="2" type="ORF">GWO68_14385</name>
</gene>
<keyword evidence="3" id="KW-1185">Reference proteome</keyword>
<reference evidence="2 3" key="1">
    <citation type="submission" date="2020-01" db="EMBL/GenBank/DDBJ databases">
        <authorList>
            <person name="Kim M.K."/>
        </authorList>
    </citation>
    <scope>NUCLEOTIDE SEQUENCE [LARGE SCALE GENOMIC DNA]</scope>
    <source>
        <strain evidence="2 3">BT213</strain>
    </source>
</reference>
<dbReference type="GO" id="GO:0008235">
    <property type="term" value="F:metalloexopeptidase activity"/>
    <property type="evidence" value="ECO:0007669"/>
    <property type="project" value="InterPro"/>
</dbReference>
<organism evidence="2 3">
    <name type="scientific">Pontibacter fetidus</name>
    <dbReference type="NCBI Taxonomy" id="2700082"/>
    <lineage>
        <taxon>Bacteria</taxon>
        <taxon>Pseudomonadati</taxon>
        <taxon>Bacteroidota</taxon>
        <taxon>Cytophagia</taxon>
        <taxon>Cytophagales</taxon>
        <taxon>Hymenobacteraceae</taxon>
        <taxon>Pontibacter</taxon>
    </lineage>
</organism>
<evidence type="ECO:0000313" key="3">
    <source>
        <dbReference type="Proteomes" id="UP000478546"/>
    </source>
</evidence>
<dbReference type="InterPro" id="IPR007484">
    <property type="entry name" value="Peptidase_M28"/>
</dbReference>
<feature type="domain" description="Peptidase M28" evidence="1">
    <location>
        <begin position="146"/>
        <end position="341"/>
    </location>
</feature>
<comment type="caution">
    <text evidence="2">The sequence shown here is derived from an EMBL/GenBank/DDBJ whole genome shotgun (WGS) entry which is preliminary data.</text>
</comment>
<name>A0A6B2H1F1_9BACT</name>
<proteinExistence type="predicted"/>
<dbReference type="PANTHER" id="PTHR12147">
    <property type="entry name" value="METALLOPEPTIDASE M28 FAMILY MEMBER"/>
    <property type="match status" value="1"/>
</dbReference>
<dbReference type="EMBL" id="JAAEAA010000020">
    <property type="protein sequence ID" value="NDK57109.1"/>
    <property type="molecule type" value="Genomic_DNA"/>
</dbReference>
<accession>A0A6B2H1F1</accession>
<dbReference type="PANTHER" id="PTHR12147:SF26">
    <property type="entry name" value="PEPTIDASE M28 DOMAIN-CONTAINING PROTEIN"/>
    <property type="match status" value="1"/>
</dbReference>
<dbReference type="SUPFAM" id="SSF53187">
    <property type="entry name" value="Zn-dependent exopeptidases"/>
    <property type="match status" value="1"/>
</dbReference>
<evidence type="ECO:0000313" key="2">
    <source>
        <dbReference type="EMBL" id="NDK57109.1"/>
    </source>
</evidence>
<sequence length="346" mass="38505">MPVNRVTQTPELTIDGHKLKPGNEFVASSQTASGKGKATIVYLDTLVFTDNAVAQKFFSQSFRKKALVYPQQFRKQLWALPAPYLQKISEAKLHIILQPKELLTTVAAEPAQVPMLEVRKDVWPADAKKVKYTIVVEQKPNYSTQNVLAFIPGSTQPDSFIVFTAHYDHLGGQGKGVYFPGANDNASGTTMLLELAEYYSQPENRPTYSIAFMAFAAEEAGLLGSLYYTNNPLFPLPQIRFLVNLDLLGTGDEGMMVVNGSVHPKEFALLQTINTSNKYLSQIKMRGKAANSDHYPFSERGVPAFFFYTLGGTTAYHNTKDQGRQLPLTKFKEVFRLITDFAAALQ</sequence>
<dbReference type="AlphaFoldDB" id="A0A6B2H1F1"/>
<evidence type="ECO:0000259" key="1">
    <source>
        <dbReference type="Pfam" id="PF04389"/>
    </source>
</evidence>